<evidence type="ECO:0000313" key="5">
    <source>
        <dbReference type="Proteomes" id="UP000039046"/>
    </source>
</evidence>
<keyword evidence="1 2" id="KW-0175">Coiled coil</keyword>
<feature type="region of interest" description="Disordered" evidence="3">
    <location>
        <begin position="1177"/>
        <end position="1225"/>
    </location>
</feature>
<name>A0A0A1T900_9HYPO</name>
<dbReference type="HOGENOM" id="CLU_001004_0_0_1"/>
<organism evidence="4 5">
    <name type="scientific">[Torrubiella] hemipterigena</name>
    <dbReference type="NCBI Taxonomy" id="1531966"/>
    <lineage>
        <taxon>Eukaryota</taxon>
        <taxon>Fungi</taxon>
        <taxon>Dikarya</taxon>
        <taxon>Ascomycota</taxon>
        <taxon>Pezizomycotina</taxon>
        <taxon>Sordariomycetes</taxon>
        <taxon>Hypocreomycetidae</taxon>
        <taxon>Hypocreales</taxon>
        <taxon>Clavicipitaceae</taxon>
        <taxon>Clavicipitaceae incertae sedis</taxon>
        <taxon>'Torrubiella' clade</taxon>
    </lineage>
</organism>
<feature type="compositionally biased region" description="Basic and acidic residues" evidence="3">
    <location>
        <begin position="1280"/>
        <end position="1289"/>
    </location>
</feature>
<keyword evidence="5" id="KW-1185">Reference proteome</keyword>
<evidence type="ECO:0000256" key="2">
    <source>
        <dbReference type="SAM" id="Coils"/>
    </source>
</evidence>
<dbReference type="GO" id="GO:0005856">
    <property type="term" value="C:cytoskeleton"/>
    <property type="evidence" value="ECO:0007669"/>
    <property type="project" value="TreeGrafter"/>
</dbReference>
<feature type="coiled-coil region" evidence="2">
    <location>
        <begin position="1575"/>
        <end position="1602"/>
    </location>
</feature>
<dbReference type="STRING" id="1531966.A0A0A1T900"/>
<dbReference type="PANTHER" id="PTHR32083:SF0">
    <property type="entry name" value="CILIA AND FLAGELLA-ASSOCIATED PROTEIN 58"/>
    <property type="match status" value="1"/>
</dbReference>
<accession>A0A0A1T900</accession>
<feature type="coiled-coil region" evidence="2">
    <location>
        <begin position="1797"/>
        <end position="1856"/>
    </location>
</feature>
<feature type="region of interest" description="Disordered" evidence="3">
    <location>
        <begin position="393"/>
        <end position="431"/>
    </location>
</feature>
<dbReference type="OrthoDB" id="1293114at2759"/>
<feature type="region of interest" description="Disordered" evidence="3">
    <location>
        <begin position="2041"/>
        <end position="2164"/>
    </location>
</feature>
<feature type="compositionally biased region" description="Low complexity" evidence="3">
    <location>
        <begin position="980"/>
        <end position="994"/>
    </location>
</feature>
<feature type="compositionally biased region" description="Basic and acidic residues" evidence="3">
    <location>
        <begin position="915"/>
        <end position="926"/>
    </location>
</feature>
<gene>
    <name evidence="4" type="ORF">VHEMI09169</name>
</gene>
<feature type="region of interest" description="Disordered" evidence="3">
    <location>
        <begin position="1377"/>
        <end position="1410"/>
    </location>
</feature>
<feature type="region of interest" description="Disordered" evidence="3">
    <location>
        <begin position="561"/>
        <end position="588"/>
    </location>
</feature>
<feature type="region of interest" description="Disordered" evidence="3">
    <location>
        <begin position="846"/>
        <end position="994"/>
    </location>
</feature>
<feature type="compositionally biased region" description="Basic and acidic residues" evidence="3">
    <location>
        <begin position="847"/>
        <end position="865"/>
    </location>
</feature>
<evidence type="ECO:0000256" key="1">
    <source>
        <dbReference type="ARBA" id="ARBA00023054"/>
    </source>
</evidence>
<feature type="region of interest" description="Disordered" evidence="3">
    <location>
        <begin position="796"/>
        <end position="818"/>
    </location>
</feature>
<reference evidence="4 5" key="1">
    <citation type="journal article" date="2015" name="Genome Announc.">
        <title>Draft Genome Sequence and Gene Annotation of the Entomopathogenic Fungus Verticillium hemipterigenum.</title>
        <authorList>
            <person name="Horn F."/>
            <person name="Habel A."/>
            <person name="Scharf D.H."/>
            <person name="Dworschak J."/>
            <person name="Brakhage A.A."/>
            <person name="Guthke R."/>
            <person name="Hertweck C."/>
            <person name="Linde J."/>
        </authorList>
    </citation>
    <scope>NUCLEOTIDE SEQUENCE [LARGE SCALE GENOMIC DNA]</scope>
</reference>
<feature type="coiled-coil region" evidence="2">
    <location>
        <begin position="1649"/>
        <end position="1722"/>
    </location>
</feature>
<dbReference type="Proteomes" id="UP000039046">
    <property type="component" value="Unassembled WGS sequence"/>
</dbReference>
<evidence type="ECO:0000313" key="4">
    <source>
        <dbReference type="EMBL" id="CEJ93591.1"/>
    </source>
</evidence>
<feature type="compositionally biased region" description="Low complexity" evidence="3">
    <location>
        <begin position="2105"/>
        <end position="2115"/>
    </location>
</feature>
<proteinExistence type="predicted"/>
<feature type="compositionally biased region" description="Basic and acidic residues" evidence="3">
    <location>
        <begin position="1190"/>
        <end position="1202"/>
    </location>
</feature>
<dbReference type="EMBL" id="CDHN01000005">
    <property type="protein sequence ID" value="CEJ93591.1"/>
    <property type="molecule type" value="Genomic_DNA"/>
</dbReference>
<evidence type="ECO:0000256" key="3">
    <source>
        <dbReference type="SAM" id="MobiDB-lite"/>
    </source>
</evidence>
<feature type="compositionally biased region" description="Polar residues" evidence="3">
    <location>
        <begin position="891"/>
        <end position="904"/>
    </location>
</feature>
<feature type="compositionally biased region" description="Low complexity" evidence="3">
    <location>
        <begin position="8"/>
        <end position="37"/>
    </location>
</feature>
<dbReference type="PANTHER" id="PTHR32083">
    <property type="entry name" value="CILIA AND FLAGELLA-ASSOCIATED PROTEIN 58-RELATED"/>
    <property type="match status" value="1"/>
</dbReference>
<feature type="compositionally biased region" description="Acidic residues" evidence="3">
    <location>
        <begin position="2155"/>
        <end position="2164"/>
    </location>
</feature>
<feature type="region of interest" description="Disordered" evidence="3">
    <location>
        <begin position="1276"/>
        <end position="1295"/>
    </location>
</feature>
<evidence type="ECO:0008006" key="6">
    <source>
        <dbReference type="Google" id="ProtNLM"/>
    </source>
</evidence>
<feature type="compositionally biased region" description="Polar residues" evidence="3">
    <location>
        <begin position="562"/>
        <end position="583"/>
    </location>
</feature>
<sequence>MSADAESPARAAPITTAPAAAATATTTSTAETNGAYTANPEMTAPKEAAVATSTTTAAAGDVVDAKAAVPRPSTPTENNARKSPADVALPVTPKIHKPLPRDPPITPRVTKKVPWKGKKINILIPRDEDRGKPGKTPRPLRSDEVDRMFKDWKEFGYSVDGFDLLVDGFHPPGTDDSQSRADWPSPEDMARERGARKFKVLLPDLNAWANEMLELQEAKLRALGVSGADEEPTPSMSPITSDASRIASGQYPALPFSPPLPTSSASSNHALAGFPFHPQFLAGSISASQSPGIPTGASPIPFGMPGKFNPRQSISLPASASPFQVWPNQAAMMQGMNRIDSPGLVSLNGMISPAPYGIEGFQQSASPGLNAHARRQSLQYVNPQQLNAPSPHLEKVQEAEDEGQADSSKSASKTPEPLNKSRKQSQLNPQSAEYHLEEQFRNQLDHEDYNPHNAQSHSRHETLASLHERQASGNLQVSEHFANDQAQPVVLHHPRPHSRGQSLTQNFFDGNAPSAFEPLNQIPESKADVDANEQYEIETNPSNLGTPVQDFNFAAVLAPPQRATSTGSNPWQDSSMGNGTRKTSGGKPTFSKLNVKAPEFKFNPTSNFTPGAFSFSGASASFEPAVFTGANTYVEPEPEPESDLELVPAPSQFGSSFTNFNAAIPSFTPGNSTFSFSTSGPKFRPDAPSFTPFQSLGSNGGFQSRRTDSIFGNIVIDPELLQQPSRSSRAIPIVKPEASPAIPEEEDGDAMYDGDGRLTNETRAKRARSTAPTDADLLLASPIHEYESDSANIVTSSAPVQNKDSEADKPIKSTETVAPAKDVLPEEVITPRTSLSSKLWNALLNRSTDKPVLRRNDSIEMEKSQGHKHRRSLSASAPVFMPGASEYGSPVTDSKGNETPTSPLKQIHSPAPEEAPAKEPAVEEKPQPTVEAEPALSNSTTSKPTPDASDAGRASPKPKRKGLAASRFAKEAPVVAPATPVSNPDDSLLLPSSTGPLIDLAESKETIAAKPESLDADGEPTLEEIDAIMQHMKTDPSKGVNKVVSAAPVLTNPSPTKFPPSLEHIKSKLSATAVEFTPSARSSGHFHNPNLEDPFVDFGSSLNQHHQQEQQHHQQQTVFSQVDHFAPLQHAAFGHSTHATEDYTQHADPYAAPKDFGMDDGLATRLESMEKMLASLQHSLTSRSRHGASSRRDTRSLSGRDSDADDEDDEQPHAQRSSSPRKDRKMEQIRFAVMEALAAQPREVAPATTATNEHSEAVMSALEDIKTRLLTTSASAIGRSSEDGSRSLEADTPTLGSDVDMIKKMDELHNKVGDLDQKLYYEQTRVEEQIKQRRAAEEAMEELTKKLHAAETRVEVEIINKSAYDSRVADLEERLRQMEEKSEEEANMRRSTEERLAQSQSQLKVASEEEARLREVVEKKEHKIRELEQHSGKKTTRMAVLEAAHNTATQSKSDLANKLNVLETDLREVRQDNANLRTEVERADEKARSTAADLATALEDNKRLQQSHISIQVQLEENERLRESWRGKHETLQQTMADAARDIAEETARRIKKDEATLARQQQLDAHQEVLDARLQAEAKTRERLEVEMERLQNNERSGIRAVKECQRLETLLVEMRNDNHKLHQLAAQSKRESEEAREGGSLILERTKTIMQIEMEGLRRQLQEHVQKHHGIVQEHKNEIESHRAEIEGYKAEIESHKAAVENHRAQVEDHKTRADGVRERSASMLETAAASRQQEADELKLAHSGVIDDLKLAQITIVEDLKSSHAATIDDLKATHTSTIDDLKATHTSTIDDLKAQHERQLANAVEDGQRAEQALSERLGLSAEKLDHLTDKVAHLQDRNDHLEEKLSVAKQAAAAAAAAAKSAGVDTRALASVPVASPAAPVNKQLELPEKISPQALRESIMVLQEQLQAREQRIEELEQTVAKLDPEAPVKISKRDDEITWLRELLAVRHGDLQDIITALSTEQFDRERVKDASIRLKANLQMEEQERERAMNGGSAISLPNIAAGLQAATPRVAQAVGSGLNAWDRWRKSSQPFLSGVLSSPSGSVQSSGTPSRSKSSSFNLLTPPASGRAQPTAFSSTGRRYPSQKLAVNRVRSEAPETSSDAVAAVAEADEAESTTIEAGPAPEAEAPSTPPMTVQSGYDSDAQPGDFDENDFFED</sequence>
<feature type="compositionally biased region" description="Basic and acidic residues" evidence="3">
    <location>
        <begin position="1377"/>
        <end position="1396"/>
    </location>
</feature>
<feature type="compositionally biased region" description="Low complexity" evidence="3">
    <location>
        <begin position="2041"/>
        <end position="2065"/>
    </location>
</feature>
<feature type="compositionally biased region" description="Basic and acidic residues" evidence="3">
    <location>
        <begin position="803"/>
        <end position="812"/>
    </location>
</feature>
<feature type="region of interest" description="Disordered" evidence="3">
    <location>
        <begin position="1"/>
        <end position="110"/>
    </location>
</feature>
<feature type="compositionally biased region" description="Low complexity" evidence="3">
    <location>
        <begin position="2122"/>
        <end position="2142"/>
    </location>
</feature>
<feature type="compositionally biased region" description="Low complexity" evidence="3">
    <location>
        <begin position="48"/>
        <end position="69"/>
    </location>
</feature>
<protein>
    <recommendedName>
        <fullName evidence="6">Myosin class II heavy chain</fullName>
    </recommendedName>
</protein>